<dbReference type="KEGG" id="vg:5469947"/>
<organism evidence="1 2">
    <name type="scientific">Paramecium bursaria Chlorella virus FR483</name>
    <name type="common">PBCV-FR483</name>
    <dbReference type="NCBI Taxonomy" id="399781"/>
    <lineage>
        <taxon>Viruses</taxon>
        <taxon>Varidnaviria</taxon>
        <taxon>Bamfordvirae</taxon>
        <taxon>Nucleocytoviricota</taxon>
        <taxon>Megaviricetes</taxon>
        <taxon>Algavirales</taxon>
        <taxon>Phycodnaviridae</taxon>
        <taxon>Chlorovirus</taxon>
        <taxon>Chlorovirus conductrix</taxon>
        <taxon>Paramecium bursaria Chlorella virus A1</taxon>
    </lineage>
</organism>
<dbReference type="GeneID" id="5469947"/>
<organismHost>
    <name type="scientific">Paramecium bursaria</name>
    <dbReference type="NCBI Taxonomy" id="74790"/>
</organismHost>
<sequence>MIFTLFFKFLYSQNKCCCFLQKAIDSINARRDVQNFKTFVARSKLIEHIKSKNDFFHSISCPWRVVDNARDFPQLT</sequence>
<dbReference type="Proteomes" id="UP000204095">
    <property type="component" value="Segment"/>
</dbReference>
<protein>
    <submittedName>
        <fullName evidence="1">Uncharacterized protein n009R</fullName>
    </submittedName>
</protein>
<name>A7J663_PBCVF</name>
<dbReference type="RefSeq" id="YP_001425641.1">
    <property type="nucleotide sequence ID" value="NC_008603.1"/>
</dbReference>
<evidence type="ECO:0000313" key="2">
    <source>
        <dbReference type="Proteomes" id="UP000204095"/>
    </source>
</evidence>
<accession>A7J663</accession>
<evidence type="ECO:0000313" key="1">
    <source>
        <dbReference type="EMBL" id="ABT15294.1"/>
    </source>
</evidence>
<reference evidence="1 2" key="1">
    <citation type="journal article" date="2007" name="Virology">
        <title>Sequence and annotation of the 314-kb MT325 and the 321-kb FR483 viruses that infect Chlorella Pbi.</title>
        <authorList>
            <person name="Fitzgerald L.A."/>
            <person name="Graves M.V."/>
            <person name="Li X."/>
            <person name="Feldblyum T."/>
            <person name="Hartigan J."/>
            <person name="Van Etten J.L."/>
        </authorList>
    </citation>
    <scope>NUCLEOTIDE SEQUENCE [LARGE SCALE GENOMIC DNA]</scope>
    <source>
        <strain evidence="1 2">FR483</strain>
    </source>
</reference>
<dbReference type="EMBL" id="DQ890022">
    <property type="protein sequence ID" value="ABT15294.1"/>
    <property type="molecule type" value="Genomic_DNA"/>
</dbReference>
<proteinExistence type="predicted"/>
<gene>
    <name evidence="1" type="primary">n009R</name>
    <name evidence="1" type="ORF">FR483_n009R</name>
</gene>